<keyword evidence="3" id="KW-1185">Reference proteome</keyword>
<evidence type="ECO:0000313" key="3">
    <source>
        <dbReference type="Proteomes" id="UP001294412"/>
    </source>
</evidence>
<name>A0ABU5HXF7_9HYPH</name>
<evidence type="ECO:0000313" key="2">
    <source>
        <dbReference type="EMBL" id="MDY8107818.1"/>
    </source>
</evidence>
<keyword evidence="1" id="KW-0812">Transmembrane</keyword>
<comment type="caution">
    <text evidence="2">The sequence shown here is derived from an EMBL/GenBank/DDBJ whole genome shotgun (WGS) entry which is preliminary data.</text>
</comment>
<evidence type="ECO:0000256" key="1">
    <source>
        <dbReference type="SAM" id="Phobius"/>
    </source>
</evidence>
<feature type="transmembrane region" description="Helical" evidence="1">
    <location>
        <begin position="39"/>
        <end position="60"/>
    </location>
</feature>
<dbReference type="Proteomes" id="UP001294412">
    <property type="component" value="Unassembled WGS sequence"/>
</dbReference>
<dbReference type="RefSeq" id="WP_322185170.1">
    <property type="nucleotide sequence ID" value="NZ_JAXLPB010000001.1"/>
</dbReference>
<feature type="transmembrane region" description="Helical" evidence="1">
    <location>
        <begin position="12"/>
        <end position="33"/>
    </location>
</feature>
<gene>
    <name evidence="2" type="ORF">U0C82_01480</name>
</gene>
<accession>A0ABU5HXF7</accession>
<dbReference type="Pfam" id="PF11003">
    <property type="entry name" value="DUF2842"/>
    <property type="match status" value="1"/>
</dbReference>
<protein>
    <submittedName>
        <fullName evidence="2">DUF2842 domain-containing protein</fullName>
    </submittedName>
</protein>
<dbReference type="EMBL" id="JAXLPB010000001">
    <property type="protein sequence ID" value="MDY8107818.1"/>
    <property type="molecule type" value="Genomic_DNA"/>
</dbReference>
<organism evidence="2 3">
    <name type="scientific">Fulvimarina uroteuthidis</name>
    <dbReference type="NCBI Taxonomy" id="3098149"/>
    <lineage>
        <taxon>Bacteria</taxon>
        <taxon>Pseudomonadati</taxon>
        <taxon>Pseudomonadota</taxon>
        <taxon>Alphaproteobacteria</taxon>
        <taxon>Hyphomicrobiales</taxon>
        <taxon>Aurantimonadaceae</taxon>
        <taxon>Fulvimarina</taxon>
    </lineage>
</organism>
<reference evidence="2 3" key="1">
    <citation type="submission" date="2023-12" db="EMBL/GenBank/DDBJ databases">
        <title>Description of Novel Strain Fulvimarina sp. 2208YS6-2-32 isolated from Uroteuthis (Photololigo) edulis.</title>
        <authorList>
            <person name="Park J.-S."/>
        </authorList>
    </citation>
    <scope>NUCLEOTIDE SEQUENCE [LARGE SCALE GENOMIC DNA]</scope>
    <source>
        <strain evidence="2 3">2208YS6-2-32</strain>
    </source>
</reference>
<proteinExistence type="predicted"/>
<dbReference type="InterPro" id="IPR021265">
    <property type="entry name" value="DUF2842"/>
</dbReference>
<keyword evidence="1" id="KW-1133">Transmembrane helix</keyword>
<sequence length="75" mass="8337">MPVRLKKLIGTFVLIVLVVVYALLATTIAVGFLGESSGWVHLAYFFFSGFLWVIPAMVVIKWMETPPKSKPSRAP</sequence>
<keyword evidence="1" id="KW-0472">Membrane</keyword>